<evidence type="ECO:0000256" key="4">
    <source>
        <dbReference type="SAM" id="MobiDB-lite"/>
    </source>
</evidence>
<feature type="region of interest" description="Disordered" evidence="4">
    <location>
        <begin position="61"/>
        <end position="83"/>
    </location>
</feature>
<proteinExistence type="inferred from homology"/>
<dbReference type="InterPro" id="IPR002738">
    <property type="entry name" value="RNase_P_p30"/>
</dbReference>
<dbReference type="EMBL" id="JAJSOF020000031">
    <property type="protein sequence ID" value="KAJ4431426.1"/>
    <property type="molecule type" value="Genomic_DNA"/>
</dbReference>
<dbReference type="Gene3D" id="3.20.20.140">
    <property type="entry name" value="Metal-dependent hydrolases"/>
    <property type="match status" value="1"/>
</dbReference>
<reference evidence="5 6" key="1">
    <citation type="journal article" date="2022" name="Allergy">
        <title>Genome assembly and annotation of Periplaneta americana reveal a comprehensive cockroach allergen profile.</title>
        <authorList>
            <person name="Wang L."/>
            <person name="Xiong Q."/>
            <person name="Saelim N."/>
            <person name="Wang L."/>
            <person name="Nong W."/>
            <person name="Wan A.T."/>
            <person name="Shi M."/>
            <person name="Liu X."/>
            <person name="Cao Q."/>
            <person name="Hui J.H.L."/>
            <person name="Sookrung N."/>
            <person name="Leung T.F."/>
            <person name="Tungtrongchitr A."/>
            <person name="Tsui S.K.W."/>
        </authorList>
    </citation>
    <scope>NUCLEOTIDE SEQUENCE [LARGE SCALE GENOMIC DNA]</scope>
    <source>
        <strain evidence="5">PWHHKU_190912</strain>
    </source>
</reference>
<name>A0ABQ8SBH8_PERAM</name>
<accession>A0ABQ8SBH8</accession>
<comment type="similarity">
    <text evidence="2">Belongs to the eukaryotic/archaeal RNase P protein component 3 family.</text>
</comment>
<dbReference type="Pfam" id="PF01876">
    <property type="entry name" value="RNase_P_p30"/>
    <property type="match status" value="1"/>
</dbReference>
<dbReference type="Proteomes" id="UP001148838">
    <property type="component" value="Unassembled WGS sequence"/>
</dbReference>
<evidence type="ECO:0000256" key="3">
    <source>
        <dbReference type="ARBA" id="ARBA00022694"/>
    </source>
</evidence>
<sequence length="348" mass="38528">MSLGSSTHSYPGFAHIGLREKPQPDNLLRPGLEPRPPGFAFRHGYRVIALNHVFDASVLEQKKKKKKGEVQEKSDPIPAPSNEDIVQHFKGKLDINQRLTVVISSHMEAHKLSQSANAKLYNILAVIPNSQAAFQHACSTMEVDLITFDPNNIGVVKYNRKMYNMAVGRGISFELMYAPAIRDSTARKNIIQLAHSYHAYGKSKNLVVPSLVAITATTLSGILSTSFVSISTGMCRHSSCNMALSWTMEVGPMFWRLLCSDLRGLLFGLSEEQSKAALTSACRFLLIRAAGRRLGKTVVIPSSNNNIYKEPEESDMITEEMELDCEQPAHKKLRQDVSDSVASLVDNI</sequence>
<keyword evidence="3" id="KW-0819">tRNA processing</keyword>
<organism evidence="5 6">
    <name type="scientific">Periplaneta americana</name>
    <name type="common">American cockroach</name>
    <name type="synonym">Blatta americana</name>
    <dbReference type="NCBI Taxonomy" id="6978"/>
    <lineage>
        <taxon>Eukaryota</taxon>
        <taxon>Metazoa</taxon>
        <taxon>Ecdysozoa</taxon>
        <taxon>Arthropoda</taxon>
        <taxon>Hexapoda</taxon>
        <taxon>Insecta</taxon>
        <taxon>Pterygota</taxon>
        <taxon>Neoptera</taxon>
        <taxon>Polyneoptera</taxon>
        <taxon>Dictyoptera</taxon>
        <taxon>Blattodea</taxon>
        <taxon>Blattoidea</taxon>
        <taxon>Blattidae</taxon>
        <taxon>Blattinae</taxon>
        <taxon>Periplaneta</taxon>
    </lineage>
</organism>
<dbReference type="PANTHER" id="PTHR13031:SF0">
    <property type="entry name" value="RIBONUCLEASE P PROTEIN SUBUNIT P30"/>
    <property type="match status" value="1"/>
</dbReference>
<evidence type="ECO:0000313" key="6">
    <source>
        <dbReference type="Proteomes" id="UP001148838"/>
    </source>
</evidence>
<evidence type="ECO:0000313" key="5">
    <source>
        <dbReference type="EMBL" id="KAJ4431426.1"/>
    </source>
</evidence>
<evidence type="ECO:0000256" key="2">
    <source>
        <dbReference type="ARBA" id="ARBA00007331"/>
    </source>
</evidence>
<gene>
    <name evidence="5" type="ORF">ANN_20023</name>
</gene>
<comment type="caution">
    <text evidence="5">The sequence shown here is derived from an EMBL/GenBank/DDBJ whole genome shotgun (WGS) entry which is preliminary data.</text>
</comment>
<keyword evidence="6" id="KW-1185">Reference proteome</keyword>
<comment type="subcellular location">
    <subcellularLocation>
        <location evidence="1">Nucleus</location>
    </subcellularLocation>
</comment>
<feature type="region of interest" description="Disordered" evidence="4">
    <location>
        <begin position="1"/>
        <end position="33"/>
    </location>
</feature>
<protein>
    <submittedName>
        <fullName evidence="5">Uncharacterized protein</fullName>
    </submittedName>
</protein>
<dbReference type="SUPFAM" id="SSF89550">
    <property type="entry name" value="PHP domain-like"/>
    <property type="match status" value="1"/>
</dbReference>
<evidence type="ECO:0000256" key="1">
    <source>
        <dbReference type="ARBA" id="ARBA00004123"/>
    </source>
</evidence>
<dbReference type="InterPro" id="IPR016195">
    <property type="entry name" value="Pol/histidinol_Pase-like"/>
</dbReference>
<dbReference type="PANTHER" id="PTHR13031">
    <property type="entry name" value="RIBONUCLEASE P SUBUNIT P30"/>
    <property type="match status" value="1"/>
</dbReference>